<dbReference type="RefSeq" id="WP_189687729.1">
    <property type="nucleotide sequence ID" value="NZ_BMYK01000008.1"/>
</dbReference>
<dbReference type="Proteomes" id="UP000626210">
    <property type="component" value="Unassembled WGS sequence"/>
</dbReference>
<reference evidence="3" key="1">
    <citation type="journal article" date="2019" name="Int. J. Syst. Evol. Microbiol.">
        <title>The Global Catalogue of Microorganisms (GCM) 10K type strain sequencing project: providing services to taxonomists for standard genome sequencing and annotation.</title>
        <authorList>
            <consortium name="The Broad Institute Genomics Platform"/>
            <consortium name="The Broad Institute Genome Sequencing Center for Infectious Disease"/>
            <person name="Wu L."/>
            <person name="Ma J."/>
        </authorList>
    </citation>
    <scope>NUCLEOTIDE SEQUENCE [LARGE SCALE GENOMIC DNA]</scope>
    <source>
        <strain evidence="3">KCTC 23314</strain>
    </source>
</reference>
<gene>
    <name evidence="2" type="ORF">GCM10007320_29630</name>
</gene>
<feature type="region of interest" description="Disordered" evidence="1">
    <location>
        <begin position="1"/>
        <end position="88"/>
    </location>
</feature>
<evidence type="ECO:0000313" key="2">
    <source>
        <dbReference type="EMBL" id="GHC84997.1"/>
    </source>
</evidence>
<dbReference type="EMBL" id="BMYK01000008">
    <property type="protein sequence ID" value="GHC84997.1"/>
    <property type="molecule type" value="Genomic_DNA"/>
</dbReference>
<feature type="compositionally biased region" description="Polar residues" evidence="1">
    <location>
        <begin position="1"/>
        <end position="19"/>
    </location>
</feature>
<name>A0ABQ3G3A8_9BURK</name>
<evidence type="ECO:0000313" key="3">
    <source>
        <dbReference type="Proteomes" id="UP000626210"/>
    </source>
</evidence>
<evidence type="ECO:0000256" key="1">
    <source>
        <dbReference type="SAM" id="MobiDB-lite"/>
    </source>
</evidence>
<feature type="compositionally biased region" description="Basic and acidic residues" evidence="1">
    <location>
        <begin position="45"/>
        <end position="64"/>
    </location>
</feature>
<sequence>MGRTPSTSGEGSRPTTDGTVANIGAGSKLDVGRAATGEPNNGPADPERMQDKRADAQAAEHDDSVPLGLQGDKHPQSNQEPQPPSRRS</sequence>
<keyword evidence="3" id="KW-1185">Reference proteome</keyword>
<protein>
    <submittedName>
        <fullName evidence="2">Uncharacterized protein</fullName>
    </submittedName>
</protein>
<accession>A0ABQ3G3A8</accession>
<organism evidence="2 3">
    <name type="scientific">Pseudorhodoferax aquiterrae</name>
    <dbReference type="NCBI Taxonomy" id="747304"/>
    <lineage>
        <taxon>Bacteria</taxon>
        <taxon>Pseudomonadati</taxon>
        <taxon>Pseudomonadota</taxon>
        <taxon>Betaproteobacteria</taxon>
        <taxon>Burkholderiales</taxon>
        <taxon>Comamonadaceae</taxon>
    </lineage>
</organism>
<proteinExistence type="predicted"/>
<comment type="caution">
    <text evidence="2">The sequence shown here is derived from an EMBL/GenBank/DDBJ whole genome shotgun (WGS) entry which is preliminary data.</text>
</comment>